<organism evidence="2 3">
    <name type="scientific">Geodermatophilus amargosae</name>
    <dbReference type="NCBI Taxonomy" id="1296565"/>
    <lineage>
        <taxon>Bacteria</taxon>
        <taxon>Bacillati</taxon>
        <taxon>Actinomycetota</taxon>
        <taxon>Actinomycetes</taxon>
        <taxon>Geodermatophilales</taxon>
        <taxon>Geodermatophilaceae</taxon>
        <taxon>Geodermatophilus</taxon>
    </lineage>
</organism>
<sequence>MASTFSAALRLLATLTVLSRGGVTTVPVPYSFSARAFWALTAILGVGAVTIAASPSNWERFGWAPFVLVLAVLSLRRARSPIDGHGRIPDTIERSGMA</sequence>
<dbReference type="Proteomes" id="UP000199546">
    <property type="component" value="Unassembled WGS sequence"/>
</dbReference>
<accession>A0A1I7BIC9</accession>
<keyword evidence="1" id="KW-0812">Transmembrane</keyword>
<evidence type="ECO:0000313" key="2">
    <source>
        <dbReference type="EMBL" id="SFT86917.1"/>
    </source>
</evidence>
<reference evidence="3" key="1">
    <citation type="submission" date="2016-10" db="EMBL/GenBank/DDBJ databases">
        <authorList>
            <person name="Varghese N."/>
            <person name="Submissions S."/>
        </authorList>
    </citation>
    <scope>NUCLEOTIDE SEQUENCE [LARGE SCALE GENOMIC DNA]</scope>
    <source>
        <strain evidence="3">DSM 46136</strain>
    </source>
</reference>
<proteinExistence type="predicted"/>
<feature type="transmembrane region" description="Helical" evidence="1">
    <location>
        <begin position="36"/>
        <end position="54"/>
    </location>
</feature>
<dbReference type="EMBL" id="FPBA01000014">
    <property type="protein sequence ID" value="SFT86917.1"/>
    <property type="molecule type" value="Genomic_DNA"/>
</dbReference>
<dbReference type="AlphaFoldDB" id="A0A1I7BIC9"/>
<dbReference type="OrthoDB" id="1524823at2"/>
<name>A0A1I7BIC9_9ACTN</name>
<evidence type="ECO:0000256" key="1">
    <source>
        <dbReference type="SAM" id="Phobius"/>
    </source>
</evidence>
<evidence type="ECO:0000313" key="3">
    <source>
        <dbReference type="Proteomes" id="UP000199546"/>
    </source>
</evidence>
<keyword evidence="1" id="KW-0472">Membrane</keyword>
<gene>
    <name evidence="2" type="ORF">SAMN05660657_03603</name>
</gene>
<keyword evidence="3" id="KW-1185">Reference proteome</keyword>
<keyword evidence="1" id="KW-1133">Transmembrane helix</keyword>
<protein>
    <submittedName>
        <fullName evidence="2">Uncharacterized protein</fullName>
    </submittedName>
</protein>
<dbReference type="RefSeq" id="WP_093581401.1">
    <property type="nucleotide sequence ID" value="NZ_FPBA01000014.1"/>
</dbReference>